<comment type="caution">
    <text evidence="1">The sequence shown here is derived from an EMBL/GenBank/DDBJ whole genome shotgun (WGS) entry which is preliminary data.</text>
</comment>
<evidence type="ECO:0000313" key="1">
    <source>
        <dbReference type="EMBL" id="GAI42636.1"/>
    </source>
</evidence>
<feature type="non-terminal residue" evidence="1">
    <location>
        <position position="1"/>
    </location>
</feature>
<dbReference type="AlphaFoldDB" id="X1PJD8"/>
<proteinExistence type="predicted"/>
<reference evidence="1" key="1">
    <citation type="journal article" date="2014" name="Front. Microbiol.">
        <title>High frequency of phylogenetically diverse reductive dehalogenase-homologous genes in deep subseafloor sedimentary metagenomes.</title>
        <authorList>
            <person name="Kawai M."/>
            <person name="Futagami T."/>
            <person name="Toyoda A."/>
            <person name="Takaki Y."/>
            <person name="Nishi S."/>
            <person name="Hori S."/>
            <person name="Arai W."/>
            <person name="Tsubouchi T."/>
            <person name="Morono Y."/>
            <person name="Uchiyama I."/>
            <person name="Ito T."/>
            <person name="Fujiyama A."/>
            <person name="Inagaki F."/>
            <person name="Takami H."/>
        </authorList>
    </citation>
    <scope>NUCLEOTIDE SEQUENCE</scope>
    <source>
        <strain evidence="1">Expedition CK06-06</strain>
    </source>
</reference>
<dbReference type="EMBL" id="BARV01025274">
    <property type="protein sequence ID" value="GAI42636.1"/>
    <property type="molecule type" value="Genomic_DNA"/>
</dbReference>
<sequence length="105" mass="12526">RNITCIDRCRPDSDRPLVTGAQWLFWDLRELTEAIMHQERLPEAVLEYKSKFDFVVMAYNSCLPTVWEHFLTDFLAKDKKDSFIVPSDWDWKHLGRYHGEYSGRS</sequence>
<name>X1PJD8_9ZZZZ</name>
<organism evidence="1">
    <name type="scientific">marine sediment metagenome</name>
    <dbReference type="NCBI Taxonomy" id="412755"/>
    <lineage>
        <taxon>unclassified sequences</taxon>
        <taxon>metagenomes</taxon>
        <taxon>ecological metagenomes</taxon>
    </lineage>
</organism>
<protein>
    <submittedName>
        <fullName evidence="1">Uncharacterized protein</fullName>
    </submittedName>
</protein>
<gene>
    <name evidence="1" type="ORF">S06H3_41084</name>
</gene>
<accession>X1PJD8</accession>